<comment type="caution">
    <text evidence="2">The sequence shown here is derived from an EMBL/GenBank/DDBJ whole genome shotgun (WGS) entry which is preliminary data.</text>
</comment>
<dbReference type="AlphaFoldDB" id="A0A849BLZ2"/>
<dbReference type="Gene3D" id="3.40.50.10610">
    <property type="entry name" value="ABC-type transport auxiliary lipoprotein component"/>
    <property type="match status" value="1"/>
</dbReference>
<evidence type="ECO:0000313" key="3">
    <source>
        <dbReference type="Proteomes" id="UP000542973"/>
    </source>
</evidence>
<sequence>MPMTDAVLPRPARLAGLPSLSRACAMLRIGAGALLTASLLAGCSLLPATPHSTTYDLGPPTAAPAQGKTLPRLRVLSTDGPSWLDGSAIHYRLRYAQAERLQPYATQRWIMSPVRLFDERLREAVSARGELTWAGDTQAPALKVDIVDFEQVFDSADSSRGVVQVRATVMRNGIIGQKTFTAEQPAPSADGAGGVRALAGSTDAVIAAIIDWVATLPVR</sequence>
<proteinExistence type="predicted"/>
<evidence type="ECO:0000259" key="1">
    <source>
        <dbReference type="Pfam" id="PF03886"/>
    </source>
</evidence>
<dbReference type="SUPFAM" id="SSF159594">
    <property type="entry name" value="XCC0632-like"/>
    <property type="match status" value="1"/>
</dbReference>
<dbReference type="EMBL" id="JABEMD010000051">
    <property type="protein sequence ID" value="NNH13537.1"/>
    <property type="molecule type" value="Genomic_DNA"/>
</dbReference>
<protein>
    <submittedName>
        <fullName evidence="2">ABC transporter</fullName>
    </submittedName>
</protein>
<dbReference type="Proteomes" id="UP000542973">
    <property type="component" value="Unassembled WGS sequence"/>
</dbReference>
<name>A0A849BLZ2_9BURK</name>
<dbReference type="Pfam" id="PF03886">
    <property type="entry name" value="ABC_trans_aux"/>
    <property type="match status" value="1"/>
</dbReference>
<reference evidence="2 3" key="1">
    <citation type="submission" date="2020-05" db="EMBL/GenBank/DDBJ databases">
        <title>MicrobeNet Type strains.</title>
        <authorList>
            <person name="Nicholson A.C."/>
        </authorList>
    </citation>
    <scope>NUCLEOTIDE SEQUENCE [LARGE SCALE GENOMIC DNA]</scope>
    <source>
        <strain evidence="2 3">ATCC 700815</strain>
    </source>
</reference>
<dbReference type="InterPro" id="IPR005586">
    <property type="entry name" value="ABC_trans_aux"/>
</dbReference>
<evidence type="ECO:0000313" key="2">
    <source>
        <dbReference type="EMBL" id="NNH13537.1"/>
    </source>
</evidence>
<gene>
    <name evidence="2" type="ORF">HLB16_22035</name>
</gene>
<feature type="domain" description="ABC-type transport auxiliary lipoprotein component" evidence="1">
    <location>
        <begin position="55"/>
        <end position="209"/>
    </location>
</feature>
<organism evidence="2 3">
    <name type="scientific">Cupriavidus gilardii</name>
    <dbReference type="NCBI Taxonomy" id="82541"/>
    <lineage>
        <taxon>Bacteria</taxon>
        <taxon>Pseudomonadati</taxon>
        <taxon>Pseudomonadota</taxon>
        <taxon>Betaproteobacteria</taxon>
        <taxon>Burkholderiales</taxon>
        <taxon>Burkholderiaceae</taxon>
        <taxon>Cupriavidus</taxon>
    </lineage>
</organism>
<accession>A0A849BLZ2</accession>